<dbReference type="InterPro" id="IPR011335">
    <property type="entry name" value="Restrct_endonuc-II-like"/>
</dbReference>
<evidence type="ECO:0000313" key="3">
    <source>
        <dbReference type="Proteomes" id="UP000216871"/>
    </source>
</evidence>
<name>A0A261FDH5_9BIFI</name>
<accession>A0A261FDH5</accession>
<feature type="domain" description="DUF559" evidence="1">
    <location>
        <begin position="2"/>
        <end position="95"/>
    </location>
</feature>
<dbReference type="SUPFAM" id="SSF52980">
    <property type="entry name" value="Restriction endonuclease-like"/>
    <property type="match status" value="1"/>
</dbReference>
<keyword evidence="2" id="KW-0540">Nuclease</keyword>
<dbReference type="EMBL" id="MWWW01000031">
    <property type="protein sequence ID" value="OZG57199.1"/>
    <property type="molecule type" value="Genomic_DNA"/>
</dbReference>
<protein>
    <submittedName>
        <fullName evidence="2">Endonuclease</fullName>
    </submittedName>
</protein>
<dbReference type="AlphaFoldDB" id="A0A261FDH5"/>
<dbReference type="CDD" id="cd01038">
    <property type="entry name" value="Endonuclease_DUF559"/>
    <property type="match status" value="1"/>
</dbReference>
<dbReference type="Proteomes" id="UP000216871">
    <property type="component" value="Unassembled WGS sequence"/>
</dbReference>
<dbReference type="InterPro" id="IPR007569">
    <property type="entry name" value="DUF559"/>
</dbReference>
<evidence type="ECO:0000259" key="1">
    <source>
        <dbReference type="Pfam" id="PF04480"/>
    </source>
</evidence>
<reference evidence="2 3" key="1">
    <citation type="journal article" date="2017" name="BMC Genomics">
        <title>Comparative genomic and phylogenomic analyses of the Bifidobacteriaceae family.</title>
        <authorList>
            <person name="Lugli G.A."/>
            <person name="Milani C."/>
            <person name="Turroni F."/>
            <person name="Duranti S."/>
            <person name="Mancabelli L."/>
            <person name="Mangifesta M."/>
            <person name="Ferrario C."/>
            <person name="Modesto M."/>
            <person name="Mattarelli P."/>
            <person name="Jiri K."/>
            <person name="van Sinderen D."/>
            <person name="Ventura M."/>
        </authorList>
    </citation>
    <scope>NUCLEOTIDE SEQUENCE [LARGE SCALE GENOMIC DNA]</scope>
    <source>
        <strain evidence="2 3">DSM 100196</strain>
    </source>
</reference>
<comment type="caution">
    <text evidence="2">The sequence shown here is derived from an EMBL/GenBank/DDBJ whole genome shotgun (WGS) entry which is preliminary data.</text>
</comment>
<keyword evidence="3" id="KW-1185">Reference proteome</keyword>
<dbReference type="Pfam" id="PF04480">
    <property type="entry name" value="DUF559"/>
    <property type="match status" value="1"/>
</dbReference>
<dbReference type="Gene3D" id="3.40.960.10">
    <property type="entry name" value="VSR Endonuclease"/>
    <property type="match status" value="1"/>
</dbReference>
<proteinExistence type="predicted"/>
<dbReference type="InterPro" id="IPR047216">
    <property type="entry name" value="Endonuclease_DUF559_bact"/>
</dbReference>
<dbReference type="OrthoDB" id="9798754at2"/>
<evidence type="ECO:0000313" key="2">
    <source>
        <dbReference type="EMBL" id="OZG57199.1"/>
    </source>
</evidence>
<sequence>MTPWERKLWYEYLRFRPEHFRRQKPIGEYIADFSSEQAKLIIELDGGGHYSEQQRSADELRTGELEKEGFTVLRFSNYDVDCNFEGVCRAIESAIA</sequence>
<keyword evidence="2" id="KW-0378">Hydrolase</keyword>
<dbReference type="RefSeq" id="WP_143249179.1">
    <property type="nucleotide sequence ID" value="NZ_MWWW01000031.1"/>
</dbReference>
<keyword evidence="2" id="KW-0255">Endonuclease</keyword>
<dbReference type="PANTHER" id="PTHR38590:SF1">
    <property type="entry name" value="BLL0828 PROTEIN"/>
    <property type="match status" value="1"/>
</dbReference>
<gene>
    <name evidence="2" type="ORF">BMYO_2072</name>
</gene>
<dbReference type="GO" id="GO:0004519">
    <property type="term" value="F:endonuclease activity"/>
    <property type="evidence" value="ECO:0007669"/>
    <property type="project" value="UniProtKB-KW"/>
</dbReference>
<organism evidence="2 3">
    <name type="scientific">Bifidobacterium myosotis</name>
    <dbReference type="NCBI Taxonomy" id="1630166"/>
    <lineage>
        <taxon>Bacteria</taxon>
        <taxon>Bacillati</taxon>
        <taxon>Actinomycetota</taxon>
        <taxon>Actinomycetes</taxon>
        <taxon>Bifidobacteriales</taxon>
        <taxon>Bifidobacteriaceae</taxon>
        <taxon>Bifidobacterium</taxon>
    </lineage>
</organism>
<dbReference type="PANTHER" id="PTHR38590">
    <property type="entry name" value="BLL0828 PROTEIN"/>
    <property type="match status" value="1"/>
</dbReference>